<evidence type="ECO:0000313" key="3">
    <source>
        <dbReference type="EMBL" id="GAA4016351.1"/>
    </source>
</evidence>
<keyword evidence="4" id="KW-1185">Reference proteome</keyword>
<dbReference type="EMBL" id="BAABDJ010000037">
    <property type="protein sequence ID" value="GAA4016351.1"/>
    <property type="molecule type" value="Genomic_DNA"/>
</dbReference>
<evidence type="ECO:0000256" key="1">
    <source>
        <dbReference type="SAM" id="SignalP"/>
    </source>
</evidence>
<dbReference type="Pfam" id="PF13568">
    <property type="entry name" value="OMP_b-brl_2"/>
    <property type="match status" value="1"/>
</dbReference>
<feature type="chain" id="PRO_5046375813" description="Outer membrane protein beta-barrel domain-containing protein" evidence="1">
    <location>
        <begin position="20"/>
        <end position="201"/>
    </location>
</feature>
<feature type="domain" description="Outer membrane protein beta-barrel" evidence="2">
    <location>
        <begin position="19"/>
        <end position="167"/>
    </location>
</feature>
<protein>
    <recommendedName>
        <fullName evidence="2">Outer membrane protein beta-barrel domain-containing protein</fullName>
    </recommendedName>
</protein>
<organism evidence="3 4">
    <name type="scientific">Hymenobacter fastidiosus</name>
    <dbReference type="NCBI Taxonomy" id="486264"/>
    <lineage>
        <taxon>Bacteria</taxon>
        <taxon>Pseudomonadati</taxon>
        <taxon>Bacteroidota</taxon>
        <taxon>Cytophagia</taxon>
        <taxon>Cytophagales</taxon>
        <taxon>Hymenobacteraceae</taxon>
        <taxon>Hymenobacter</taxon>
    </lineage>
</organism>
<name>A0ABP7STK6_9BACT</name>
<reference evidence="4" key="1">
    <citation type="journal article" date="2019" name="Int. J. Syst. Evol. Microbiol.">
        <title>The Global Catalogue of Microorganisms (GCM) 10K type strain sequencing project: providing services to taxonomists for standard genome sequencing and annotation.</title>
        <authorList>
            <consortium name="The Broad Institute Genomics Platform"/>
            <consortium name="The Broad Institute Genome Sequencing Center for Infectious Disease"/>
            <person name="Wu L."/>
            <person name="Ma J."/>
        </authorList>
    </citation>
    <scope>NUCLEOTIDE SEQUENCE [LARGE SCALE GENOMIC DNA]</scope>
    <source>
        <strain evidence="4">JCM 17224</strain>
    </source>
</reference>
<evidence type="ECO:0000259" key="2">
    <source>
        <dbReference type="Pfam" id="PF13568"/>
    </source>
</evidence>
<dbReference type="InterPro" id="IPR025665">
    <property type="entry name" value="Beta-barrel_OMP_2"/>
</dbReference>
<dbReference type="Proteomes" id="UP001500567">
    <property type="component" value="Unassembled WGS sequence"/>
</dbReference>
<accession>A0ABP7STK6</accession>
<proteinExistence type="predicted"/>
<feature type="signal peptide" evidence="1">
    <location>
        <begin position="1"/>
        <end position="19"/>
    </location>
</feature>
<comment type="caution">
    <text evidence="3">The sequence shown here is derived from an EMBL/GenBank/DDBJ whole genome shotgun (WGS) entry which is preliminary data.</text>
</comment>
<keyword evidence="1" id="KW-0732">Signal</keyword>
<dbReference type="RefSeq" id="WP_345074413.1">
    <property type="nucleotide sequence ID" value="NZ_BAABDJ010000037.1"/>
</dbReference>
<sequence>MKKIVLAAALLGAAVSSQAQTYGGTHLGFKAGASIATLSGVINATPHTRTSFVMGPMLRLKPSAQGFTVQVEALLSSQGAKLEVAPSSPNGATTTETVHLAYVNVPLLLRQYIGGRFYVNVGPQLGLLVGNKRTYKSVEGALVGGVGAETAGGLVVDLRLNYGLSDINNDAAERAFRKQLGIGGLHNRGGQVSVGYLFGRK</sequence>
<gene>
    <name evidence="3" type="ORF">GCM10022408_32240</name>
</gene>
<evidence type="ECO:0000313" key="4">
    <source>
        <dbReference type="Proteomes" id="UP001500567"/>
    </source>
</evidence>